<gene>
    <name evidence="6" type="ORF">PA27867_1290</name>
</gene>
<evidence type="ECO:0000256" key="4">
    <source>
        <dbReference type="ARBA" id="ARBA00023136"/>
    </source>
</evidence>
<dbReference type="STRING" id="670052.PA27867_1290"/>
<dbReference type="PATRIC" id="fig|670052.7.peg.1342"/>
<evidence type="ECO:0000256" key="2">
    <source>
        <dbReference type="ARBA" id="ARBA00022692"/>
    </source>
</evidence>
<keyword evidence="7" id="KW-1185">Reference proteome</keyword>
<accession>A0A1B1BI42</accession>
<feature type="transmembrane region" description="Helical" evidence="5">
    <location>
        <begin position="88"/>
        <end position="111"/>
    </location>
</feature>
<name>A0A1B1BI42_9MICO</name>
<reference evidence="6 7" key="1">
    <citation type="submission" date="2016-06" db="EMBL/GenBank/DDBJ databases">
        <title>Genome sequencing of Cryobacterium arcticum PAMC 27867.</title>
        <authorList>
            <person name="Lee J."/>
            <person name="Kim O.-S."/>
        </authorList>
    </citation>
    <scope>NUCLEOTIDE SEQUENCE [LARGE SCALE GENOMIC DNA]</scope>
    <source>
        <strain evidence="6 7">PAMC 27867</strain>
    </source>
</reference>
<dbReference type="InterPro" id="IPR007318">
    <property type="entry name" value="Phopholipid_MeTrfase"/>
</dbReference>
<organism evidence="6 7">
    <name type="scientific">Cryobacterium arcticum</name>
    <dbReference type="NCBI Taxonomy" id="670052"/>
    <lineage>
        <taxon>Bacteria</taxon>
        <taxon>Bacillati</taxon>
        <taxon>Actinomycetota</taxon>
        <taxon>Actinomycetes</taxon>
        <taxon>Micrococcales</taxon>
        <taxon>Microbacteriaceae</taxon>
        <taxon>Cryobacterium</taxon>
    </lineage>
</organism>
<feature type="transmembrane region" description="Helical" evidence="5">
    <location>
        <begin position="238"/>
        <end position="265"/>
    </location>
</feature>
<proteinExistence type="predicted"/>
<dbReference type="RefSeq" id="WP_066594593.1">
    <property type="nucleotide sequence ID" value="NZ_CP016282.1"/>
</dbReference>
<dbReference type="GO" id="GO:0012505">
    <property type="term" value="C:endomembrane system"/>
    <property type="evidence" value="ECO:0007669"/>
    <property type="project" value="UniProtKB-SubCell"/>
</dbReference>
<dbReference type="EMBL" id="CP016282">
    <property type="protein sequence ID" value="ANP72252.1"/>
    <property type="molecule type" value="Genomic_DNA"/>
</dbReference>
<keyword evidence="4 5" id="KW-0472">Membrane</keyword>
<feature type="transmembrane region" description="Helical" evidence="5">
    <location>
        <begin position="168"/>
        <end position="195"/>
    </location>
</feature>
<evidence type="ECO:0000313" key="7">
    <source>
        <dbReference type="Proteomes" id="UP000092582"/>
    </source>
</evidence>
<keyword evidence="3 5" id="KW-1133">Transmembrane helix</keyword>
<comment type="subcellular location">
    <subcellularLocation>
        <location evidence="1">Endomembrane system</location>
        <topology evidence="1">Multi-pass membrane protein</topology>
    </subcellularLocation>
</comment>
<protein>
    <submittedName>
        <fullName evidence="6">Membrane protein</fullName>
    </submittedName>
</protein>
<dbReference type="OrthoDB" id="941586at2"/>
<keyword evidence="2 5" id="KW-0812">Transmembrane</keyword>
<dbReference type="Gene3D" id="1.20.120.1630">
    <property type="match status" value="1"/>
</dbReference>
<dbReference type="Proteomes" id="UP000092582">
    <property type="component" value="Chromosome 1"/>
</dbReference>
<evidence type="ECO:0000256" key="5">
    <source>
        <dbReference type="SAM" id="Phobius"/>
    </source>
</evidence>
<sequence length="302" mass="31575">MGWGRTYFAGQAIAGALWWVAVFASPAVREMTLGALNPVAVAVLDIPLFVVASALAAAGVRGAAIVSTGWTVLVAVSLAGYATVTAEAGWGVVAMVAASAGSIVALCLVLLGRIPTEWLLRGPFAFRPANARPSHAAHLAATFGQIAVFWALFLAVIPFVAASLEQRWAIALPFPAVAGAIGGVVLVAASLLGIWSALVMSTLGNGTPLPAAMPTTLVIAGPYRWVRNPMAVASIVQGVAVGLILSSWVVVVYAIIGAVLWNYAIRPHEEADLERRFGADFRRYRESVRCWIPRLPVAASLT</sequence>
<dbReference type="KEGG" id="cart:PA27867_1290"/>
<evidence type="ECO:0000313" key="6">
    <source>
        <dbReference type="EMBL" id="ANP72252.1"/>
    </source>
</evidence>
<feature type="transmembrane region" description="Helical" evidence="5">
    <location>
        <begin position="136"/>
        <end position="162"/>
    </location>
</feature>
<evidence type="ECO:0000256" key="1">
    <source>
        <dbReference type="ARBA" id="ARBA00004127"/>
    </source>
</evidence>
<dbReference type="Pfam" id="PF04191">
    <property type="entry name" value="PEMT"/>
    <property type="match status" value="1"/>
</dbReference>
<feature type="transmembrane region" description="Helical" evidence="5">
    <location>
        <begin position="63"/>
        <end position="82"/>
    </location>
</feature>
<evidence type="ECO:0000256" key="3">
    <source>
        <dbReference type="ARBA" id="ARBA00022989"/>
    </source>
</evidence>
<feature type="transmembrane region" description="Helical" evidence="5">
    <location>
        <begin position="34"/>
        <end position="56"/>
    </location>
</feature>
<dbReference type="AlphaFoldDB" id="A0A1B1BI42"/>
<feature type="transmembrane region" description="Helical" evidence="5">
    <location>
        <begin position="207"/>
        <end position="226"/>
    </location>
</feature>